<dbReference type="InterPro" id="IPR021190">
    <property type="entry name" value="Pept_M10A"/>
</dbReference>
<name>A7SEW9_NEMVE</name>
<evidence type="ECO:0000256" key="2">
    <source>
        <dbReference type="ARBA" id="ARBA00022670"/>
    </source>
</evidence>
<feature type="binding site" evidence="13">
    <location>
        <position position="143"/>
    </location>
    <ligand>
        <name>Zn(2+)</name>
        <dbReference type="ChEBI" id="CHEBI:29105"/>
        <label>2</label>
        <note>catalytic</note>
    </ligand>
</feature>
<dbReference type="PANTHER" id="PTHR10201">
    <property type="entry name" value="MATRIX METALLOPROTEINASE"/>
    <property type="match status" value="1"/>
</dbReference>
<evidence type="ECO:0000256" key="1">
    <source>
        <dbReference type="ARBA" id="ARBA00010370"/>
    </source>
</evidence>
<feature type="non-terminal residue" evidence="17">
    <location>
        <position position="370"/>
    </location>
</feature>
<dbReference type="STRING" id="45351.A7SEW9"/>
<dbReference type="InterPro" id="IPR018487">
    <property type="entry name" value="Hemopexin-like_repeat"/>
</dbReference>
<comment type="similarity">
    <text evidence="1">Belongs to the peptidase M10A family.</text>
</comment>
<keyword evidence="2" id="KW-0645">Protease</keyword>
<dbReference type="InterPro" id="IPR001818">
    <property type="entry name" value="Pept_M10_metallopeptidase"/>
</dbReference>
<keyword evidence="6" id="KW-0378">Hydrolase</keyword>
<gene>
    <name evidence="17" type="ORF">NEMVEDRAFT_v1g115839</name>
</gene>
<feature type="binding site" evidence="13">
    <location>
        <position position="102"/>
    </location>
    <ligand>
        <name>Ca(2+)</name>
        <dbReference type="ChEBI" id="CHEBI:29108"/>
        <label>3</label>
    </ligand>
</feature>
<keyword evidence="10" id="KW-0865">Zymogen</keyword>
<keyword evidence="3 13" id="KW-0479">Metal-binding</keyword>
<feature type="repeat" description="Hemopexin" evidence="15">
    <location>
        <begin position="341"/>
        <end position="370"/>
    </location>
</feature>
<accession>A7SEW9</accession>
<feature type="repeat" description="Hemopexin" evidence="15">
    <location>
        <begin position="243"/>
        <end position="291"/>
    </location>
</feature>
<evidence type="ECO:0000256" key="3">
    <source>
        <dbReference type="ARBA" id="ARBA00022723"/>
    </source>
</evidence>
<keyword evidence="8 13" id="KW-0106">Calcium</keyword>
<dbReference type="PANTHER" id="PTHR10201:SF323">
    <property type="entry name" value="MATRIX METALLOPROTEINASE-21"/>
    <property type="match status" value="1"/>
</dbReference>
<evidence type="ECO:0000256" key="14">
    <source>
        <dbReference type="PIRSR" id="PIRSR621190-4"/>
    </source>
</evidence>
<dbReference type="InterPro" id="IPR036375">
    <property type="entry name" value="Hemopexin-like_dom_sf"/>
</dbReference>
<evidence type="ECO:0000313" key="18">
    <source>
        <dbReference type="Proteomes" id="UP000001593"/>
    </source>
</evidence>
<comment type="cofactor">
    <cofactor evidence="13">
        <name>Zn(2+)</name>
        <dbReference type="ChEBI" id="CHEBI:29105"/>
    </cofactor>
    <text evidence="13">Binds 2 Zn(2+) ions per subunit.</text>
</comment>
<dbReference type="GO" id="GO:0031012">
    <property type="term" value="C:extracellular matrix"/>
    <property type="evidence" value="ECO:0007669"/>
    <property type="project" value="InterPro"/>
</dbReference>
<evidence type="ECO:0000256" key="6">
    <source>
        <dbReference type="ARBA" id="ARBA00022801"/>
    </source>
</evidence>
<dbReference type="SMART" id="SM00235">
    <property type="entry name" value="ZnMc"/>
    <property type="match status" value="1"/>
</dbReference>
<dbReference type="PROSITE" id="PS00024">
    <property type="entry name" value="HEMOPEXIN"/>
    <property type="match status" value="1"/>
</dbReference>
<dbReference type="InterPro" id="IPR018486">
    <property type="entry name" value="Hemopexin_CS"/>
</dbReference>
<feature type="binding site" evidence="13">
    <location>
        <position position="81"/>
    </location>
    <ligand>
        <name>Ca(2+)</name>
        <dbReference type="ChEBI" id="CHEBI:29108"/>
        <label>3</label>
    </ligand>
</feature>
<dbReference type="FunFam" id="2.110.10.10:FF:000049">
    <property type="entry name" value="Predicted protein"/>
    <property type="match status" value="1"/>
</dbReference>
<feature type="binding site" evidence="13">
    <location>
        <position position="249"/>
    </location>
    <ligand>
        <name>Ca(2+)</name>
        <dbReference type="ChEBI" id="CHEBI:29108"/>
        <label>5</label>
    </ligand>
</feature>
<dbReference type="InParanoid" id="A7SEW9"/>
<evidence type="ECO:0000256" key="8">
    <source>
        <dbReference type="ARBA" id="ARBA00022837"/>
    </source>
</evidence>
<dbReference type="PROSITE" id="PS51642">
    <property type="entry name" value="HEMOPEXIN_2"/>
    <property type="match status" value="4"/>
</dbReference>
<feature type="binding site" evidence="13">
    <location>
        <position position="125"/>
    </location>
    <ligand>
        <name>Zn(2+)</name>
        <dbReference type="ChEBI" id="CHEBI:29105"/>
        <label>2</label>
        <note>catalytic</note>
    </ligand>
</feature>
<dbReference type="Pfam" id="PF00045">
    <property type="entry name" value="Hemopexin"/>
    <property type="match status" value="4"/>
</dbReference>
<feature type="binding site" evidence="13">
    <location>
        <position position="103"/>
    </location>
    <ligand>
        <name>Ca(2+)</name>
        <dbReference type="ChEBI" id="CHEBI:29108"/>
        <label>1</label>
    </ligand>
</feature>
<feature type="binding site" evidence="13">
    <location>
        <position position="201"/>
    </location>
    <ligand>
        <name>Ca(2+)</name>
        <dbReference type="ChEBI" id="CHEBI:29108"/>
        <label>5</label>
    </ligand>
</feature>
<dbReference type="GO" id="GO:0004222">
    <property type="term" value="F:metalloendopeptidase activity"/>
    <property type="evidence" value="ECO:0000318"/>
    <property type="project" value="GO_Central"/>
</dbReference>
<evidence type="ECO:0000256" key="15">
    <source>
        <dbReference type="PROSITE-ProRule" id="PRU01011"/>
    </source>
</evidence>
<feature type="binding site" evidence="13">
    <location>
        <position position="89"/>
    </location>
    <ligand>
        <name>Zn(2+)</name>
        <dbReference type="ChEBI" id="CHEBI:29105"/>
        <label>1</label>
    </ligand>
</feature>
<dbReference type="FunFam" id="3.40.390.10:FF:000023">
    <property type="entry name" value="Matrix metalloproteinase-14 preproprotein"/>
    <property type="match status" value="1"/>
</dbReference>
<dbReference type="EMBL" id="DS469640">
    <property type="protein sequence ID" value="EDO37712.1"/>
    <property type="molecule type" value="Genomic_DNA"/>
</dbReference>
<reference evidence="17 18" key="1">
    <citation type="journal article" date="2007" name="Science">
        <title>Sea anemone genome reveals ancestral eumetazoan gene repertoire and genomic organization.</title>
        <authorList>
            <person name="Putnam N.H."/>
            <person name="Srivastava M."/>
            <person name="Hellsten U."/>
            <person name="Dirks B."/>
            <person name="Chapman J."/>
            <person name="Salamov A."/>
            <person name="Terry A."/>
            <person name="Shapiro H."/>
            <person name="Lindquist E."/>
            <person name="Kapitonov V.V."/>
            <person name="Jurka J."/>
            <person name="Genikhovich G."/>
            <person name="Grigoriev I.V."/>
            <person name="Lucas S.M."/>
            <person name="Steele R.E."/>
            <person name="Finnerty J.R."/>
            <person name="Technau U."/>
            <person name="Martindale M.Q."/>
            <person name="Rokhsar D.S."/>
        </authorList>
    </citation>
    <scope>NUCLEOTIDE SEQUENCE [LARGE SCALE GENOMIC DNA]</scope>
    <source>
        <strain evidence="18">CH2 X CH6</strain>
    </source>
</reference>
<feature type="active site" evidence="12">
    <location>
        <position position="126"/>
    </location>
</feature>
<comment type="cofactor">
    <cofactor evidence="13">
        <name>Ca(2+)</name>
        <dbReference type="ChEBI" id="CHEBI:29108"/>
    </cofactor>
    <text evidence="13">Can bind about 5 Ca(2+) ions per subunit.</text>
</comment>
<organism evidence="17 18">
    <name type="scientific">Nematostella vectensis</name>
    <name type="common">Starlet sea anemone</name>
    <dbReference type="NCBI Taxonomy" id="45351"/>
    <lineage>
        <taxon>Eukaryota</taxon>
        <taxon>Metazoa</taxon>
        <taxon>Cnidaria</taxon>
        <taxon>Anthozoa</taxon>
        <taxon>Hexacorallia</taxon>
        <taxon>Actiniaria</taxon>
        <taxon>Edwardsiidae</taxon>
        <taxon>Nematostella</taxon>
    </lineage>
</organism>
<evidence type="ECO:0000256" key="10">
    <source>
        <dbReference type="ARBA" id="ARBA00023145"/>
    </source>
</evidence>
<feature type="binding site" evidence="13">
    <location>
        <position position="199"/>
    </location>
    <ligand>
        <name>Ca(2+)</name>
        <dbReference type="ChEBI" id="CHEBI:29108"/>
        <label>4</label>
    </ligand>
</feature>
<dbReference type="CDD" id="cd00094">
    <property type="entry name" value="HX"/>
    <property type="match status" value="1"/>
</dbReference>
<feature type="binding site" evidence="13">
    <location>
        <position position="100"/>
    </location>
    <ligand>
        <name>Zn(2+)</name>
        <dbReference type="ChEBI" id="CHEBI:29105"/>
        <label>1</label>
    </ligand>
</feature>
<dbReference type="PRINTS" id="PR00138">
    <property type="entry name" value="MATRIXIN"/>
</dbReference>
<feature type="modified residue" description="Phosphotyrosine; by PKDCC" evidence="14">
    <location>
        <position position="280"/>
    </location>
</feature>
<dbReference type="Pfam" id="PF00413">
    <property type="entry name" value="Peptidase_M10"/>
    <property type="match status" value="1"/>
</dbReference>
<dbReference type="AlphaFoldDB" id="A7SEW9"/>
<evidence type="ECO:0000256" key="5">
    <source>
        <dbReference type="ARBA" id="ARBA00022737"/>
    </source>
</evidence>
<evidence type="ECO:0000313" key="17">
    <source>
        <dbReference type="EMBL" id="EDO37712.1"/>
    </source>
</evidence>
<feature type="repeat" description="Hemopexin" evidence="15">
    <location>
        <begin position="293"/>
        <end position="340"/>
    </location>
</feature>
<feature type="binding site" evidence="13">
    <location>
        <position position="345"/>
    </location>
    <ligand>
        <name>Ca(2+)</name>
        <dbReference type="ChEBI" id="CHEBI:29108"/>
        <label>4</label>
    </ligand>
</feature>
<feature type="binding site" evidence="13">
    <location>
        <position position="76"/>
    </location>
    <ligand>
        <name>Zn(2+)</name>
        <dbReference type="ChEBI" id="CHEBI:29105"/>
        <label>1</label>
    </ligand>
</feature>
<protein>
    <recommendedName>
        <fullName evidence="16">Peptidase metallopeptidase domain-containing protein</fullName>
    </recommendedName>
</protein>
<evidence type="ECO:0000256" key="4">
    <source>
        <dbReference type="ARBA" id="ARBA00022729"/>
    </source>
</evidence>
<feature type="binding site" evidence="13">
    <location>
        <position position="64"/>
    </location>
    <ligand>
        <name>Ca(2+)</name>
        <dbReference type="ChEBI" id="CHEBI:29108"/>
        <label>2</label>
    </ligand>
</feature>
<dbReference type="Proteomes" id="UP000001593">
    <property type="component" value="Unassembled WGS sequence"/>
</dbReference>
<dbReference type="GO" id="GO:0030574">
    <property type="term" value="P:collagen catabolic process"/>
    <property type="evidence" value="ECO:0000318"/>
    <property type="project" value="GO_Central"/>
</dbReference>
<dbReference type="InterPro" id="IPR006026">
    <property type="entry name" value="Peptidase_Metallo"/>
</dbReference>
<sequence>RVRRFVTQGSKWSHSKIRWTIKSGDFSSKMSEASVKSVLTNAFRTWAEVIPLVFRWEPIATRADITIRFVTGYHGDSKSFDGPGNELAHAFYPQYGGDIHFDDDEPWTPSTSDATHKSLLKVATHEIGHSLGLSHSTQAGSIMNPVYALVGTSLGDDDIKGVQSLYGKRLKSNRCADSCAINPQPAVLTSGLCDPIKIDAIESYMHNGQTYIFKGSSYWRYDDLNKRAAPGYPTPITAWLGVPNDIDEAFLWGHNWQYYFFKGPDYYRYNGVTDSVDPGYPRLISQGWPGLPASGIDAGFTFSNQVSYFFKGDLCYQFDNTLGRVATGWPKLIRDVWSGVPNDLDSVFRWYNDGETYFFKGQNYWKWDSS</sequence>
<keyword evidence="7 13" id="KW-0862">Zinc</keyword>
<dbReference type="CDD" id="cd04278">
    <property type="entry name" value="ZnMc_MMP"/>
    <property type="match status" value="1"/>
</dbReference>
<feature type="binding site" evidence="13">
    <location>
        <position position="129"/>
    </location>
    <ligand>
        <name>Zn(2+)</name>
        <dbReference type="ChEBI" id="CHEBI:29105"/>
        <label>2</label>
        <note>catalytic</note>
    </ligand>
</feature>
<feature type="binding site" evidence="13">
    <location>
        <position position="74"/>
    </location>
    <ligand>
        <name>Zn(2+)</name>
        <dbReference type="ChEBI" id="CHEBI:29105"/>
        <label>1</label>
    </ligand>
</feature>
<dbReference type="SUPFAM" id="SSF55486">
    <property type="entry name" value="Metalloproteases ('zincins'), catalytic domain"/>
    <property type="match status" value="1"/>
</dbReference>
<dbReference type="SUPFAM" id="SSF50923">
    <property type="entry name" value="Hemopexin-like domain"/>
    <property type="match status" value="1"/>
</dbReference>
<dbReference type="InterPro" id="IPR033739">
    <property type="entry name" value="M10A_MMP"/>
</dbReference>
<dbReference type="SMART" id="SM00120">
    <property type="entry name" value="HX"/>
    <property type="match status" value="3"/>
</dbReference>
<feature type="binding site" evidence="13">
    <location>
        <position position="96"/>
    </location>
    <ligand>
        <name>Ca(2+)</name>
        <dbReference type="ChEBI" id="CHEBI:29108"/>
        <label>2</label>
    </ligand>
</feature>
<evidence type="ECO:0000256" key="7">
    <source>
        <dbReference type="ARBA" id="ARBA00022833"/>
    </source>
</evidence>
<feature type="binding site" evidence="13">
    <location>
        <position position="247"/>
    </location>
    <ligand>
        <name>Ca(2+)</name>
        <dbReference type="ChEBI" id="CHEBI:29108"/>
        <label>4</label>
    </ligand>
</feature>
<feature type="binding site" evidence="13">
    <location>
        <position position="105"/>
    </location>
    <ligand>
        <name>Ca(2+)</name>
        <dbReference type="ChEBI" id="CHEBI:29108"/>
        <label>1</label>
    </ligand>
</feature>
<feature type="binding site" evidence="13">
    <location>
        <position position="98"/>
    </location>
    <ligand>
        <name>Ca(2+)</name>
        <dbReference type="ChEBI" id="CHEBI:29108"/>
        <label>2</label>
    </ligand>
</feature>
<feature type="binding site" evidence="13">
    <location>
        <position position="105"/>
    </location>
    <ligand>
        <name>Ca(2+)</name>
        <dbReference type="ChEBI" id="CHEBI:29108"/>
        <label>3</label>
    </ligand>
</feature>
<dbReference type="PhylomeDB" id="A7SEW9"/>
<dbReference type="HOGENOM" id="CLU_015489_8_3_1"/>
<dbReference type="InterPro" id="IPR000585">
    <property type="entry name" value="Hemopexin-like_dom"/>
</dbReference>
<feature type="binding site" evidence="13">
    <location>
        <position position="82"/>
    </location>
    <ligand>
        <name>Ca(2+)</name>
        <dbReference type="ChEBI" id="CHEBI:29108"/>
        <label>3</label>
    </ligand>
</feature>
<feature type="non-terminal residue" evidence="17">
    <location>
        <position position="1"/>
    </location>
</feature>
<dbReference type="Gene3D" id="2.110.10.10">
    <property type="entry name" value="Hemopexin-like domain"/>
    <property type="match status" value="2"/>
</dbReference>
<evidence type="ECO:0000256" key="13">
    <source>
        <dbReference type="PIRSR" id="PIRSR621190-2"/>
    </source>
</evidence>
<dbReference type="Gene3D" id="3.40.390.10">
    <property type="entry name" value="Collagenase (Catalytic Domain)"/>
    <property type="match status" value="1"/>
</dbReference>
<dbReference type="GO" id="GO:0008270">
    <property type="term" value="F:zinc ion binding"/>
    <property type="evidence" value="ECO:0007669"/>
    <property type="project" value="InterPro"/>
</dbReference>
<feature type="repeat" description="Hemopexin" evidence="15">
    <location>
        <begin position="195"/>
        <end position="242"/>
    </location>
</feature>
<feature type="binding site" evidence="13">
    <location>
        <position position="347"/>
    </location>
    <ligand>
        <name>Ca(2+)</name>
        <dbReference type="ChEBI" id="CHEBI:29108"/>
        <label>5</label>
    </ligand>
</feature>
<feature type="domain" description="Peptidase metallopeptidase" evidence="16">
    <location>
        <begin position="8"/>
        <end position="168"/>
    </location>
</feature>
<evidence type="ECO:0000259" key="16">
    <source>
        <dbReference type="SMART" id="SM00235"/>
    </source>
</evidence>
<keyword evidence="11" id="KW-1015">Disulfide bond</keyword>
<proteinExistence type="inferred from homology"/>
<keyword evidence="5" id="KW-0677">Repeat</keyword>
<evidence type="ECO:0000256" key="9">
    <source>
        <dbReference type="ARBA" id="ARBA00023049"/>
    </source>
</evidence>
<dbReference type="OMA" id="DSCAINP"/>
<evidence type="ECO:0000256" key="11">
    <source>
        <dbReference type="ARBA" id="ARBA00023157"/>
    </source>
</evidence>
<dbReference type="GO" id="GO:0006508">
    <property type="term" value="P:proteolysis"/>
    <property type="evidence" value="ECO:0007669"/>
    <property type="project" value="UniProtKB-KW"/>
</dbReference>
<dbReference type="InterPro" id="IPR024079">
    <property type="entry name" value="MetalloPept_cat_dom_sf"/>
</dbReference>
<dbReference type="eggNOG" id="KOG1565">
    <property type="taxonomic scope" value="Eukaryota"/>
</dbReference>
<evidence type="ECO:0000256" key="12">
    <source>
        <dbReference type="PIRSR" id="PIRSR621190-1"/>
    </source>
</evidence>
<feature type="binding site" evidence="13">
    <location>
        <position position="135"/>
    </location>
    <ligand>
        <name>Zn(2+)</name>
        <dbReference type="ChEBI" id="CHEBI:29105"/>
        <label>2</label>
        <note>catalytic</note>
    </ligand>
</feature>
<keyword evidence="4" id="KW-0732">Signal</keyword>
<dbReference type="GO" id="GO:0030198">
    <property type="term" value="P:extracellular matrix organization"/>
    <property type="evidence" value="ECO:0000318"/>
    <property type="project" value="GO_Central"/>
</dbReference>
<keyword evidence="18" id="KW-1185">Reference proteome</keyword>
<keyword evidence="9" id="KW-0482">Metalloprotease</keyword>